<keyword evidence="3" id="KW-1185">Reference proteome</keyword>
<evidence type="ECO:0000313" key="3">
    <source>
        <dbReference type="Proteomes" id="UP001304298"/>
    </source>
</evidence>
<evidence type="ECO:0000256" key="1">
    <source>
        <dbReference type="SAM" id="MobiDB-lite"/>
    </source>
</evidence>
<evidence type="ECO:0000313" key="2">
    <source>
        <dbReference type="EMBL" id="MEA5364148.1"/>
    </source>
</evidence>
<dbReference type="EMBL" id="JAYFSI010000008">
    <property type="protein sequence ID" value="MEA5364148.1"/>
    <property type="molecule type" value="Genomic_DNA"/>
</dbReference>
<comment type="caution">
    <text evidence="2">The sequence shown here is derived from an EMBL/GenBank/DDBJ whole genome shotgun (WGS) entry which is preliminary data.</text>
</comment>
<organism evidence="2 3">
    <name type="scientific">Amycolatopsis heterodermiae</name>
    <dbReference type="NCBI Taxonomy" id="3110235"/>
    <lineage>
        <taxon>Bacteria</taxon>
        <taxon>Bacillati</taxon>
        <taxon>Actinomycetota</taxon>
        <taxon>Actinomycetes</taxon>
        <taxon>Pseudonocardiales</taxon>
        <taxon>Pseudonocardiaceae</taxon>
        <taxon>Amycolatopsis</taxon>
    </lineage>
</organism>
<reference evidence="2 3" key="1">
    <citation type="submission" date="2023-12" db="EMBL/GenBank/DDBJ databases">
        <title>Amycolatopsis sp. V23-08.</title>
        <authorList>
            <person name="Somphong A."/>
        </authorList>
    </citation>
    <scope>NUCLEOTIDE SEQUENCE [LARGE SCALE GENOMIC DNA]</scope>
    <source>
        <strain evidence="2 3">V23-08</strain>
    </source>
</reference>
<gene>
    <name evidence="2" type="ORF">VA596_31760</name>
</gene>
<protein>
    <submittedName>
        <fullName evidence="2">Uncharacterized protein</fullName>
    </submittedName>
</protein>
<name>A0ABU5RD13_9PSEU</name>
<dbReference type="RefSeq" id="WP_323331889.1">
    <property type="nucleotide sequence ID" value="NZ_JAYFSI010000008.1"/>
</dbReference>
<feature type="region of interest" description="Disordered" evidence="1">
    <location>
        <begin position="15"/>
        <end position="34"/>
    </location>
</feature>
<dbReference type="Proteomes" id="UP001304298">
    <property type="component" value="Unassembled WGS sequence"/>
</dbReference>
<accession>A0ABU5RD13</accession>
<sequence length="57" mass="6106">MLVLVTARGQGHRVVVGDSREQCSRSAGDPPKAKPYTTRVVIVVVEKPGQAFTDRAA</sequence>
<proteinExistence type="predicted"/>